<evidence type="ECO:0008006" key="3">
    <source>
        <dbReference type="Google" id="ProtNLM"/>
    </source>
</evidence>
<evidence type="ECO:0000313" key="2">
    <source>
        <dbReference type="Proteomes" id="UP001234178"/>
    </source>
</evidence>
<dbReference type="Proteomes" id="UP001234178">
    <property type="component" value="Unassembled WGS sequence"/>
</dbReference>
<keyword evidence="2" id="KW-1185">Reference proteome</keyword>
<name>A0ABR0B5J7_9CRUS</name>
<gene>
    <name evidence="1" type="ORF">OUZ56_029012</name>
</gene>
<protein>
    <recommendedName>
        <fullName evidence="3">Secreted protein</fullName>
    </recommendedName>
</protein>
<accession>A0ABR0B5J7</accession>
<comment type="caution">
    <text evidence="1">The sequence shown here is derived from an EMBL/GenBank/DDBJ whole genome shotgun (WGS) entry which is preliminary data.</text>
</comment>
<proteinExistence type="predicted"/>
<reference evidence="1 2" key="1">
    <citation type="journal article" date="2023" name="Nucleic Acids Res.">
        <title>The hologenome of Daphnia magna reveals possible DNA methylation and microbiome-mediated evolution of the host genome.</title>
        <authorList>
            <person name="Chaturvedi A."/>
            <person name="Li X."/>
            <person name="Dhandapani V."/>
            <person name="Marshall H."/>
            <person name="Kissane S."/>
            <person name="Cuenca-Cambronero M."/>
            <person name="Asole G."/>
            <person name="Calvet F."/>
            <person name="Ruiz-Romero M."/>
            <person name="Marangio P."/>
            <person name="Guigo R."/>
            <person name="Rago D."/>
            <person name="Mirbahai L."/>
            <person name="Eastwood N."/>
            <person name="Colbourne J.K."/>
            <person name="Zhou J."/>
            <person name="Mallon E."/>
            <person name="Orsini L."/>
        </authorList>
    </citation>
    <scope>NUCLEOTIDE SEQUENCE [LARGE SCALE GENOMIC DNA]</scope>
    <source>
        <strain evidence="1">LRV0_1</strain>
    </source>
</reference>
<dbReference type="EMBL" id="JAOYFB010000040">
    <property type="protein sequence ID" value="KAK4036965.1"/>
    <property type="molecule type" value="Genomic_DNA"/>
</dbReference>
<sequence>MKLMFLNVLMNSSQWLQMLPSSLDFAPIAAPGTDVIGCCCVRMSLAALCPHLFQQDSLVSGTSST</sequence>
<organism evidence="1 2">
    <name type="scientific">Daphnia magna</name>
    <dbReference type="NCBI Taxonomy" id="35525"/>
    <lineage>
        <taxon>Eukaryota</taxon>
        <taxon>Metazoa</taxon>
        <taxon>Ecdysozoa</taxon>
        <taxon>Arthropoda</taxon>
        <taxon>Crustacea</taxon>
        <taxon>Branchiopoda</taxon>
        <taxon>Diplostraca</taxon>
        <taxon>Cladocera</taxon>
        <taxon>Anomopoda</taxon>
        <taxon>Daphniidae</taxon>
        <taxon>Daphnia</taxon>
    </lineage>
</organism>
<evidence type="ECO:0000313" key="1">
    <source>
        <dbReference type="EMBL" id="KAK4036965.1"/>
    </source>
</evidence>